<evidence type="ECO:0000313" key="2">
    <source>
        <dbReference type="EMBL" id="MBA2225583.1"/>
    </source>
</evidence>
<dbReference type="PANTHER" id="PTHR18964:SF149">
    <property type="entry name" value="BIFUNCTIONAL UDP-N-ACETYLGLUCOSAMINE 2-EPIMERASE_N-ACETYLMANNOSAMINE KINASE"/>
    <property type="match status" value="1"/>
</dbReference>
<organism evidence="2 3">
    <name type="scientific">Thermogemmata fonticola</name>
    <dbReference type="NCBI Taxonomy" id="2755323"/>
    <lineage>
        <taxon>Bacteria</taxon>
        <taxon>Pseudomonadati</taxon>
        <taxon>Planctomycetota</taxon>
        <taxon>Planctomycetia</taxon>
        <taxon>Gemmatales</taxon>
        <taxon>Gemmataceae</taxon>
        <taxon>Thermogemmata</taxon>
    </lineage>
</organism>
<reference evidence="2 3" key="1">
    <citation type="submission" date="2020-07" db="EMBL/GenBank/DDBJ databases">
        <title>Thermogemmata thermophila gen. nov., sp. nov., a novel moderate thermophilic planctomycete from a Kamchatka hot spring.</title>
        <authorList>
            <person name="Elcheninov A.G."/>
            <person name="Podosokorskaya O.A."/>
            <person name="Kovaleva O.L."/>
            <person name="Novikov A."/>
            <person name="Bonch-Osmolovskaya E.A."/>
            <person name="Toshchakov S.V."/>
            <person name="Kublanov I.V."/>
        </authorList>
    </citation>
    <scope>NUCLEOTIDE SEQUENCE [LARGE SCALE GENOMIC DNA]</scope>
    <source>
        <strain evidence="2 3">2918</strain>
    </source>
</reference>
<comment type="similarity">
    <text evidence="1">Belongs to the ROK (NagC/XylR) family.</text>
</comment>
<evidence type="ECO:0000256" key="1">
    <source>
        <dbReference type="ARBA" id="ARBA00006479"/>
    </source>
</evidence>
<dbReference type="InterPro" id="IPR000600">
    <property type="entry name" value="ROK"/>
</dbReference>
<dbReference type="CDD" id="cd23763">
    <property type="entry name" value="ASKHA_ATPase_ROK"/>
    <property type="match status" value="1"/>
</dbReference>
<dbReference type="PANTHER" id="PTHR18964">
    <property type="entry name" value="ROK (REPRESSOR, ORF, KINASE) FAMILY"/>
    <property type="match status" value="1"/>
</dbReference>
<protein>
    <submittedName>
        <fullName evidence="2">ROK family protein</fullName>
    </submittedName>
</protein>
<sequence length="323" mass="34605">MSTGYWLGVDLGGTKILSGLFDAEMKLVARSKQPTAAEGGPSAVIGRLVQGIEALLKEAGVELQQVRGMCIGVPGQVEIGTTRVRYAPNLDWREVDIRPLLPAHWTWPLIVENDVRMGTYGEFTYGAARGSRHVLGVFVGTGVGGGLIIDGKLYTGFNGNAGEFGNLVVHWRQGTILEHIAGRKFMMKRAKDILDDAPKRVRKEWKGIDLAHVRSSQLAEFYQRDDPVAVQLVDDAARALGAAIGGVVNFLNPEVIVIGGGVTTALGDSFIERIWEIARRYTLPYAADGVRCVMAALGDDAGIIGSAAYAQAQVSMISAADVA</sequence>
<dbReference type="Proteomes" id="UP000542342">
    <property type="component" value="Unassembled WGS sequence"/>
</dbReference>
<keyword evidence="3" id="KW-1185">Reference proteome</keyword>
<name>A0A7V8VCM0_9BACT</name>
<dbReference type="Gene3D" id="3.30.420.40">
    <property type="match status" value="2"/>
</dbReference>
<evidence type="ECO:0000313" key="3">
    <source>
        <dbReference type="Proteomes" id="UP000542342"/>
    </source>
</evidence>
<dbReference type="InterPro" id="IPR043129">
    <property type="entry name" value="ATPase_NBD"/>
</dbReference>
<dbReference type="SUPFAM" id="SSF53067">
    <property type="entry name" value="Actin-like ATPase domain"/>
    <property type="match status" value="1"/>
</dbReference>
<dbReference type="AlphaFoldDB" id="A0A7V8VCM0"/>
<accession>A0A7V8VCM0</accession>
<comment type="caution">
    <text evidence="2">The sequence shown here is derived from an EMBL/GenBank/DDBJ whole genome shotgun (WGS) entry which is preliminary data.</text>
</comment>
<proteinExistence type="inferred from homology"/>
<gene>
    <name evidence="2" type="ORF">H0921_05330</name>
</gene>
<dbReference type="RefSeq" id="WP_194536997.1">
    <property type="nucleotide sequence ID" value="NZ_JACEFB010000002.1"/>
</dbReference>
<dbReference type="EMBL" id="JACEFB010000002">
    <property type="protein sequence ID" value="MBA2225583.1"/>
    <property type="molecule type" value="Genomic_DNA"/>
</dbReference>
<dbReference type="Pfam" id="PF00480">
    <property type="entry name" value="ROK"/>
    <property type="match status" value="1"/>
</dbReference>